<keyword evidence="1" id="KW-0812">Transmembrane</keyword>
<evidence type="ECO:0000256" key="1">
    <source>
        <dbReference type="SAM" id="Phobius"/>
    </source>
</evidence>
<keyword evidence="1" id="KW-0472">Membrane</keyword>
<feature type="transmembrane region" description="Helical" evidence="1">
    <location>
        <begin position="7"/>
        <end position="27"/>
    </location>
</feature>
<evidence type="ECO:0008006" key="4">
    <source>
        <dbReference type="Google" id="ProtNLM"/>
    </source>
</evidence>
<evidence type="ECO:0000313" key="2">
    <source>
        <dbReference type="EMBL" id="EJZ43896.1"/>
    </source>
</evidence>
<sequence length="231" mass="26575">MKPKKILKLITLFAVGFLVVPLILYFYQFNMGLATTDQAWANFGSYFGGVTAAVFSFASFVSVLYGLVRAEDVRTSENEEKHIFALIDLLGRHKSFMHCYVLQEDLHSSQVVERYNQAFYNFAIPTVDGINISFSPVPYFSLENSVSVYCNLIIYILEYIDTTSNKLKYTEIFLSQLSETDRQCVVSQNIDFFEKHPEIRRKLIVENKYVSIKNIKSKVDEVIKAWGGTYK</sequence>
<keyword evidence="1" id="KW-1133">Transmembrane helix</keyword>
<name>A0ABN0HEB9_9LEPT</name>
<dbReference type="Proteomes" id="UP000018720">
    <property type="component" value="Unassembled WGS sequence"/>
</dbReference>
<evidence type="ECO:0000313" key="3">
    <source>
        <dbReference type="Proteomes" id="UP000018720"/>
    </source>
</evidence>
<protein>
    <recommendedName>
        <fullName evidence="4">Phage abortive infection protein</fullName>
    </recommendedName>
</protein>
<reference evidence="2 3" key="1">
    <citation type="submission" date="2012-08" db="EMBL/GenBank/DDBJ databases">
        <authorList>
            <person name="Harkins D.M."/>
            <person name="Durkin A.S."/>
            <person name="Selengut J.D."/>
            <person name="Sanka R."/>
            <person name="DePew J."/>
            <person name="Purushe J."/>
            <person name="Matthias M.A."/>
            <person name="Vinetz J.M."/>
            <person name="Sutton G.G."/>
            <person name="Nelson W.C."/>
            <person name="Fouts D.E."/>
        </authorList>
    </citation>
    <scope>NUCLEOTIDE SEQUENCE [LARGE SCALE GENOMIC DNA]</scope>
    <source>
        <strain evidence="2 3">MMD4847</strain>
    </source>
</reference>
<dbReference type="RefSeq" id="WP_008588961.1">
    <property type="nucleotide sequence ID" value="NZ_AHOM02000001.1"/>
</dbReference>
<accession>A0ABN0HEB9</accession>
<feature type="transmembrane region" description="Helical" evidence="1">
    <location>
        <begin position="47"/>
        <end position="68"/>
    </location>
</feature>
<organism evidence="2 3">
    <name type="scientific">Leptospira licerasiae str. MMD4847</name>
    <dbReference type="NCBI Taxonomy" id="1049971"/>
    <lineage>
        <taxon>Bacteria</taxon>
        <taxon>Pseudomonadati</taxon>
        <taxon>Spirochaetota</taxon>
        <taxon>Spirochaetia</taxon>
        <taxon>Leptospirales</taxon>
        <taxon>Leptospiraceae</taxon>
        <taxon>Leptospira</taxon>
    </lineage>
</organism>
<gene>
    <name evidence="2" type="ORF">LEP1GSC178_2024</name>
</gene>
<keyword evidence="3" id="KW-1185">Reference proteome</keyword>
<comment type="caution">
    <text evidence="2">The sequence shown here is derived from an EMBL/GenBank/DDBJ whole genome shotgun (WGS) entry which is preliminary data.</text>
</comment>
<proteinExistence type="predicted"/>
<dbReference type="EMBL" id="AHOM02000001">
    <property type="protein sequence ID" value="EJZ43896.1"/>
    <property type="molecule type" value="Genomic_DNA"/>
</dbReference>